<reference evidence="1 2" key="1">
    <citation type="submission" date="2019-07" db="EMBL/GenBank/DDBJ databases">
        <title>New Mycobacterium species.</title>
        <authorList>
            <person name="Tortoli E."/>
            <person name="Ghielmetti G."/>
            <person name="Friedel U."/>
            <person name="Trovato A."/>
        </authorList>
    </citation>
    <scope>NUCLEOTIDE SEQUENCE [LARGE SCALE GENOMIC DNA]</scope>
    <source>
        <strain evidence="1 2">16-83</strain>
    </source>
</reference>
<dbReference type="RefSeq" id="WP_007172162.1">
    <property type="nucleotide sequence ID" value="NZ_VMQU01000030.1"/>
</dbReference>
<dbReference type="EMBL" id="VMQU01000030">
    <property type="protein sequence ID" value="TVS90441.1"/>
    <property type="molecule type" value="Genomic_DNA"/>
</dbReference>
<organism evidence="1 2">
    <name type="scientific">Mycobacterium helveticum</name>
    <dbReference type="NCBI Taxonomy" id="2592811"/>
    <lineage>
        <taxon>Bacteria</taxon>
        <taxon>Bacillati</taxon>
        <taxon>Actinomycetota</taxon>
        <taxon>Actinomycetes</taxon>
        <taxon>Mycobacteriales</taxon>
        <taxon>Mycobacteriaceae</taxon>
        <taxon>Mycobacterium</taxon>
    </lineage>
</organism>
<accession>A0A557XWK8</accession>
<proteinExistence type="predicted"/>
<dbReference type="Proteomes" id="UP000320513">
    <property type="component" value="Unassembled WGS sequence"/>
</dbReference>
<sequence>MDRGTTVDAVVHRVLAALERAGQVCDTPPGSQSLEAMRQQIIAMLSDPPWYLNTSAGQVLFLKILRQIASDASDIVKNTRQDPGSCEGNIRR</sequence>
<evidence type="ECO:0000313" key="2">
    <source>
        <dbReference type="Proteomes" id="UP000320513"/>
    </source>
</evidence>
<comment type="caution">
    <text evidence="1">The sequence shown here is derived from an EMBL/GenBank/DDBJ whole genome shotgun (WGS) entry which is preliminary data.</text>
</comment>
<gene>
    <name evidence="1" type="ORF">FPZ47_09395</name>
</gene>
<dbReference type="AlphaFoldDB" id="A0A557XWK8"/>
<evidence type="ECO:0000313" key="1">
    <source>
        <dbReference type="EMBL" id="TVS90441.1"/>
    </source>
</evidence>
<name>A0A557XWK8_9MYCO</name>
<keyword evidence="2" id="KW-1185">Reference proteome</keyword>
<protein>
    <submittedName>
        <fullName evidence="1">Uncharacterized protein</fullName>
    </submittedName>
</protein>
<dbReference type="OrthoDB" id="4729523at2"/>